<gene>
    <name evidence="1" type="ORF">GCM10022214_45160</name>
</gene>
<sequence length="1106" mass="120128">MRQVTPRELLDIRERAWGPRLRGVSLVAEAEVKPGQAEQVARVLGAIYQKRIDAGRPPEALFQRWPACVAVATTWVAAERYRKGTFWPYLWEAIGYHGNDDAQRVWGRGFLYALADLGLPVFEKLPLPFVGPILMHSGIPTYCLGDFFQLLAQRRRTTPGLTGEAFMAWATAPGRELRLDEIDVPARHFLRYGGDFALDVVERSLDLLDRLQARELDGLGGVGLPERFVRHARELAERGELRLDAPLGTARGETVRERPQVVLDPFGRGVEIRLPAIGDTPDGVATWQITADGVRTTVRSRPLWVGAAEDAPATSFALPGPVRTVLVALGGSALESELQVVDPDDPLLVFTEDGRMVPAGVPLPSEPVWVLHPEDAELRVDGPLDERAEGALPLGWAGWRLRMLALDQVTSIGLGRTRTVRGFARPRVVVGEPVPGVTTPYGSPVFAAPPDVWLPGTDGTETTWLVEIRRSGSGETVLSRRLTTSEPTTVNDLWDGLARPLVGGFDVMVRGPLGRGTRRSVVVAEGLRVAFRPAARLFATRGLAEAEARCTAAPGCRVVPELVPFGSDELAHVVTYEAPGASDPLIVTPPHLEVLHERTSEGSAWSARPLRLATEDFDDPGALLVRLPGAAELPPLHVVTSRGTVHSLPPGGRTRGGMARYELARIRDTIGEFRSADLVLDETPLAFVRPRRLARAVYDRGDHLLLEDAADVEGLTAGVYLVTAPWRPPWVLPVEHGRVELPVELRGSGPVRVLLQIEDPWTFTEWPRWPHPKGLDCDRPGWFAAGDEEETALAGFLVGEAAFPRRVERLERLWTVLEWAPQLERAGAAPYVSGPCAGRLGAEPQEAVRALLAAGLPPAKILPLLIALGIAAAPMRGTLGDDVRQLWSVAPAAAVLFAHPGDTEWWEAATTECGPALTTILAEGRDPHASVGRFGPEAARLAHMTSEQLESVWRSADIVPRALLDADTRLTAARRLFDARTTPVARSLSRYAHDVLARTRRAVEASGRPELLAQLRARTSGEAGAGWQSLPAVSVALALTARLAARGEPDATTCETALRGDWHTLATLSPDLVASDLVVAELLLLSTEHDWRPYATQLEEPPSGLP</sequence>
<dbReference type="RefSeq" id="WP_344950794.1">
    <property type="nucleotide sequence ID" value="NZ_BAAAZG010000029.1"/>
</dbReference>
<comment type="caution">
    <text evidence="1">The sequence shown here is derived from an EMBL/GenBank/DDBJ whole genome shotgun (WGS) entry which is preliminary data.</text>
</comment>
<evidence type="ECO:0000313" key="1">
    <source>
        <dbReference type="EMBL" id="GAA4081313.1"/>
    </source>
</evidence>
<proteinExistence type="predicted"/>
<dbReference type="EMBL" id="BAAAZG010000029">
    <property type="protein sequence ID" value="GAA4081313.1"/>
    <property type="molecule type" value="Genomic_DNA"/>
</dbReference>
<reference evidence="2" key="1">
    <citation type="journal article" date="2019" name="Int. J. Syst. Evol. Microbiol.">
        <title>The Global Catalogue of Microorganisms (GCM) 10K type strain sequencing project: providing services to taxonomists for standard genome sequencing and annotation.</title>
        <authorList>
            <consortium name="The Broad Institute Genomics Platform"/>
            <consortium name="The Broad Institute Genome Sequencing Center for Infectious Disease"/>
            <person name="Wu L."/>
            <person name="Ma J."/>
        </authorList>
    </citation>
    <scope>NUCLEOTIDE SEQUENCE [LARGE SCALE GENOMIC DNA]</scope>
    <source>
        <strain evidence="2">JCM 16702</strain>
    </source>
</reference>
<evidence type="ECO:0000313" key="2">
    <source>
        <dbReference type="Proteomes" id="UP001500683"/>
    </source>
</evidence>
<keyword evidence="2" id="KW-1185">Reference proteome</keyword>
<dbReference type="Proteomes" id="UP001500683">
    <property type="component" value="Unassembled WGS sequence"/>
</dbReference>
<organism evidence="1 2">
    <name type="scientific">Actinomadura miaoliensis</name>
    <dbReference type="NCBI Taxonomy" id="430685"/>
    <lineage>
        <taxon>Bacteria</taxon>
        <taxon>Bacillati</taxon>
        <taxon>Actinomycetota</taxon>
        <taxon>Actinomycetes</taxon>
        <taxon>Streptosporangiales</taxon>
        <taxon>Thermomonosporaceae</taxon>
        <taxon>Actinomadura</taxon>
    </lineage>
</organism>
<accession>A0ABP7W5M0</accession>
<protein>
    <submittedName>
        <fullName evidence="1">Uncharacterized protein</fullName>
    </submittedName>
</protein>
<name>A0ABP7W5M0_9ACTN</name>